<comment type="caution">
    <text evidence="1">The sequence shown here is derived from an EMBL/GenBank/DDBJ whole genome shotgun (WGS) entry which is preliminary data.</text>
</comment>
<gene>
    <name evidence="1" type="ORF">O181_036340</name>
</gene>
<name>A0A9Q3D8S8_9BASI</name>
<dbReference type="Proteomes" id="UP000765509">
    <property type="component" value="Unassembled WGS sequence"/>
</dbReference>
<keyword evidence="2" id="KW-1185">Reference proteome</keyword>
<dbReference type="OrthoDB" id="4360000at2759"/>
<dbReference type="AlphaFoldDB" id="A0A9Q3D8S8"/>
<reference evidence="1" key="1">
    <citation type="submission" date="2021-03" db="EMBL/GenBank/DDBJ databases">
        <title>Draft genome sequence of rust myrtle Austropuccinia psidii MF-1, a brazilian biotype.</title>
        <authorList>
            <person name="Quecine M.C."/>
            <person name="Pachon D.M.R."/>
            <person name="Bonatelli M.L."/>
            <person name="Correr F.H."/>
            <person name="Franceschini L.M."/>
            <person name="Leite T.F."/>
            <person name="Margarido G.R.A."/>
            <person name="Almeida C.A."/>
            <person name="Ferrarezi J.A."/>
            <person name="Labate C.A."/>
        </authorList>
    </citation>
    <scope>NUCLEOTIDE SEQUENCE</scope>
    <source>
        <strain evidence="1">MF-1</strain>
    </source>
</reference>
<dbReference type="EMBL" id="AVOT02013735">
    <property type="protein sequence ID" value="MBW0496625.1"/>
    <property type="molecule type" value="Genomic_DNA"/>
</dbReference>
<sequence>MKQVGSWVEPATPAGRHRILFHGGRYDKTHKEQDFREGDQALVSTLNLNNLKGPKKMRDSSVGPFTIIRMIGKYSVEVRCTEEFSRKYPVFPVSLVRPYHQIGEDMFPSRNKSHTLQNIVEVEDCPGPMKKIMNSQKIRLNGKEHRQYLVKFKNKTDDKDK</sequence>
<proteinExistence type="predicted"/>
<evidence type="ECO:0000313" key="1">
    <source>
        <dbReference type="EMBL" id="MBW0496625.1"/>
    </source>
</evidence>
<evidence type="ECO:0000313" key="2">
    <source>
        <dbReference type="Proteomes" id="UP000765509"/>
    </source>
</evidence>
<accession>A0A9Q3D8S8</accession>
<organism evidence="1 2">
    <name type="scientific">Austropuccinia psidii MF-1</name>
    <dbReference type="NCBI Taxonomy" id="1389203"/>
    <lineage>
        <taxon>Eukaryota</taxon>
        <taxon>Fungi</taxon>
        <taxon>Dikarya</taxon>
        <taxon>Basidiomycota</taxon>
        <taxon>Pucciniomycotina</taxon>
        <taxon>Pucciniomycetes</taxon>
        <taxon>Pucciniales</taxon>
        <taxon>Sphaerophragmiaceae</taxon>
        <taxon>Austropuccinia</taxon>
    </lineage>
</organism>
<protein>
    <submittedName>
        <fullName evidence="1">Uncharacterized protein</fullName>
    </submittedName>
</protein>